<keyword evidence="1" id="KW-0805">Transcription regulation</keyword>
<dbReference type="Proteomes" id="UP000018296">
    <property type="component" value="Unassembled WGS sequence"/>
</dbReference>
<accession>V6IYR2</accession>
<evidence type="ECO:0000313" key="6">
    <source>
        <dbReference type="EMBL" id="EST12555.1"/>
    </source>
</evidence>
<dbReference type="Pfam" id="PF00440">
    <property type="entry name" value="TetR_N"/>
    <property type="match status" value="1"/>
</dbReference>
<dbReference type="PATRIC" id="fig|1395513.3.peg.1065"/>
<dbReference type="GO" id="GO:0000976">
    <property type="term" value="F:transcription cis-regulatory region binding"/>
    <property type="evidence" value="ECO:0007669"/>
    <property type="project" value="TreeGrafter"/>
</dbReference>
<evidence type="ECO:0000256" key="2">
    <source>
        <dbReference type="ARBA" id="ARBA00023125"/>
    </source>
</evidence>
<dbReference type="PANTHER" id="PTHR30055:SF234">
    <property type="entry name" value="HTH-TYPE TRANSCRIPTIONAL REGULATOR BETI"/>
    <property type="match status" value="1"/>
</dbReference>
<keyword evidence="3" id="KW-0804">Transcription</keyword>
<keyword evidence="2 4" id="KW-0238">DNA-binding</keyword>
<organism evidence="6 7">
    <name type="scientific">Sporolactobacillus laevolacticus DSM 442</name>
    <dbReference type="NCBI Taxonomy" id="1395513"/>
    <lineage>
        <taxon>Bacteria</taxon>
        <taxon>Bacillati</taxon>
        <taxon>Bacillota</taxon>
        <taxon>Bacilli</taxon>
        <taxon>Bacillales</taxon>
        <taxon>Sporolactobacillaceae</taxon>
        <taxon>Sporolactobacillus</taxon>
    </lineage>
</organism>
<evidence type="ECO:0000256" key="4">
    <source>
        <dbReference type="PROSITE-ProRule" id="PRU00335"/>
    </source>
</evidence>
<proteinExistence type="predicted"/>
<evidence type="ECO:0000256" key="1">
    <source>
        <dbReference type="ARBA" id="ARBA00023015"/>
    </source>
</evidence>
<reference evidence="6 7" key="1">
    <citation type="journal article" date="2013" name="Genome Announc.">
        <title>Genome Sequence of Sporolactobacillus laevolacticus DSM442, an Efficient Polymer-Grade D-Lactate Producer from Agricultural Waste Cottonseed as a Nitrogen Source.</title>
        <authorList>
            <person name="Wang H."/>
            <person name="Wang L."/>
            <person name="Ju J."/>
            <person name="Yu B."/>
            <person name="Ma Y."/>
        </authorList>
    </citation>
    <scope>NUCLEOTIDE SEQUENCE [LARGE SCALE GENOMIC DNA]</scope>
    <source>
        <strain evidence="6 7">DSM 442</strain>
    </source>
</reference>
<dbReference type="InterPro" id="IPR009057">
    <property type="entry name" value="Homeodomain-like_sf"/>
</dbReference>
<gene>
    <name evidence="6" type="ORF">P343_05225</name>
</gene>
<evidence type="ECO:0000259" key="5">
    <source>
        <dbReference type="PROSITE" id="PS50977"/>
    </source>
</evidence>
<name>V6IYR2_9BACL</name>
<feature type="domain" description="HTH tetR-type" evidence="5">
    <location>
        <begin position="11"/>
        <end position="71"/>
    </location>
</feature>
<dbReference type="GO" id="GO:0003700">
    <property type="term" value="F:DNA-binding transcription factor activity"/>
    <property type="evidence" value="ECO:0007669"/>
    <property type="project" value="TreeGrafter"/>
</dbReference>
<keyword evidence="7" id="KW-1185">Reference proteome</keyword>
<dbReference type="Gene3D" id="1.10.357.10">
    <property type="entry name" value="Tetracycline Repressor, domain 2"/>
    <property type="match status" value="1"/>
</dbReference>
<evidence type="ECO:0000256" key="3">
    <source>
        <dbReference type="ARBA" id="ARBA00023163"/>
    </source>
</evidence>
<dbReference type="EMBL" id="AWTC01000004">
    <property type="protein sequence ID" value="EST12555.1"/>
    <property type="molecule type" value="Genomic_DNA"/>
</dbReference>
<dbReference type="STRING" id="1395513.P343_05225"/>
<dbReference type="SUPFAM" id="SSF48498">
    <property type="entry name" value="Tetracyclin repressor-like, C-terminal domain"/>
    <property type="match status" value="1"/>
</dbReference>
<sequence length="203" mass="23414">MSDQTQRRDANEISKSILQTTESLFSKYGVENVSMHQIAKAANVGQGTMYRRYANKGELCLELMSENFHCLQVKTLQSLAELKSKPVKERMLALLKLHLNFLEKHAQLFETIHSFITCTNNAKPFYEKAPYIFFHQTICSLLEEASEKKEARPINADFTAHTLIASMNPKIYNFLRQKSGYSAKEVIENFNKTLLEPLFIEKR</sequence>
<dbReference type="RefSeq" id="WP_023509345.1">
    <property type="nucleotide sequence ID" value="NZ_AWTC01000004.1"/>
</dbReference>
<dbReference type="InterPro" id="IPR036271">
    <property type="entry name" value="Tet_transcr_reg_TetR-rel_C_sf"/>
</dbReference>
<protein>
    <submittedName>
        <fullName evidence="6">TetR family transcriptional regulator</fullName>
    </submittedName>
</protein>
<dbReference type="PROSITE" id="PS50977">
    <property type="entry name" value="HTH_TETR_2"/>
    <property type="match status" value="1"/>
</dbReference>
<evidence type="ECO:0000313" key="7">
    <source>
        <dbReference type="Proteomes" id="UP000018296"/>
    </source>
</evidence>
<dbReference type="PANTHER" id="PTHR30055">
    <property type="entry name" value="HTH-TYPE TRANSCRIPTIONAL REGULATOR RUTR"/>
    <property type="match status" value="1"/>
</dbReference>
<dbReference type="eggNOG" id="COG1309">
    <property type="taxonomic scope" value="Bacteria"/>
</dbReference>
<dbReference type="AlphaFoldDB" id="V6IYR2"/>
<dbReference type="InterPro" id="IPR050109">
    <property type="entry name" value="HTH-type_TetR-like_transc_reg"/>
</dbReference>
<dbReference type="InterPro" id="IPR001647">
    <property type="entry name" value="HTH_TetR"/>
</dbReference>
<dbReference type="PRINTS" id="PR00455">
    <property type="entry name" value="HTHTETR"/>
</dbReference>
<comment type="caution">
    <text evidence="6">The sequence shown here is derived from an EMBL/GenBank/DDBJ whole genome shotgun (WGS) entry which is preliminary data.</text>
</comment>
<dbReference type="SUPFAM" id="SSF46689">
    <property type="entry name" value="Homeodomain-like"/>
    <property type="match status" value="1"/>
</dbReference>
<dbReference type="OrthoDB" id="1679733at2"/>
<feature type="DNA-binding region" description="H-T-H motif" evidence="4">
    <location>
        <begin position="34"/>
        <end position="53"/>
    </location>
</feature>